<evidence type="ECO:0000313" key="1">
    <source>
        <dbReference type="EMBL" id="MTH53007.1"/>
    </source>
</evidence>
<keyword evidence="2" id="KW-1185">Reference proteome</keyword>
<dbReference type="RefSeq" id="WP_155111548.1">
    <property type="nucleotide sequence ID" value="NZ_WMIB01000004.1"/>
</dbReference>
<reference evidence="1 2" key="1">
    <citation type="journal article" date="2017" name="Int. J. Syst. Evol. Microbiol.">
        <title>Bacillus mangrovi sp. nov., isolated from a sediment sample from a mangrove forest.</title>
        <authorList>
            <person name="Gupta V."/>
            <person name="Singh P.K."/>
            <person name="Korpole S."/>
            <person name="Tanuku N.R.S."/>
            <person name="Pinnaka A.K."/>
        </authorList>
    </citation>
    <scope>NUCLEOTIDE SEQUENCE [LARGE SCALE GENOMIC DNA]</scope>
    <source>
        <strain evidence="1 2">KCTC 33872</strain>
    </source>
</reference>
<dbReference type="AlphaFoldDB" id="A0A7X2V3T2"/>
<sequence>MNEKKEIRRLLQEIEQAEQSATEAIRAVNAMFDSDYPDSHATSSESIEKLKEQMDEKMILYRKKLILVKQLLNKAEGDGK</sequence>
<comment type="caution">
    <text evidence="1">The sequence shown here is derived from an EMBL/GenBank/DDBJ whole genome shotgun (WGS) entry which is preliminary data.</text>
</comment>
<dbReference type="EMBL" id="WMIB01000004">
    <property type="protein sequence ID" value="MTH53007.1"/>
    <property type="molecule type" value="Genomic_DNA"/>
</dbReference>
<name>A0A7X2V3T2_9BACI</name>
<protein>
    <submittedName>
        <fullName evidence="1">Uncharacterized protein</fullName>
    </submittedName>
</protein>
<organism evidence="1 2">
    <name type="scientific">Metabacillus mangrovi</name>
    <dbReference type="NCBI Taxonomy" id="1491830"/>
    <lineage>
        <taxon>Bacteria</taxon>
        <taxon>Bacillati</taxon>
        <taxon>Bacillota</taxon>
        <taxon>Bacilli</taxon>
        <taxon>Bacillales</taxon>
        <taxon>Bacillaceae</taxon>
        <taxon>Metabacillus</taxon>
    </lineage>
</organism>
<gene>
    <name evidence="1" type="ORF">GKZ89_06250</name>
</gene>
<accession>A0A7X2V3T2</accession>
<proteinExistence type="predicted"/>
<evidence type="ECO:0000313" key="2">
    <source>
        <dbReference type="Proteomes" id="UP000434639"/>
    </source>
</evidence>
<dbReference type="Proteomes" id="UP000434639">
    <property type="component" value="Unassembled WGS sequence"/>
</dbReference>
<dbReference type="OrthoDB" id="2911567at2"/>